<accession>A0A9J6CFW2</accession>
<evidence type="ECO:0000256" key="3">
    <source>
        <dbReference type="ARBA" id="ARBA00008482"/>
    </source>
</evidence>
<dbReference type="InterPro" id="IPR045237">
    <property type="entry name" value="COPS7/eIF3m"/>
</dbReference>
<dbReference type="EMBL" id="JADBJN010000001">
    <property type="protein sequence ID" value="KAG5681058.1"/>
    <property type="molecule type" value="Genomic_DNA"/>
</dbReference>
<evidence type="ECO:0000256" key="7">
    <source>
        <dbReference type="SAM" id="Coils"/>
    </source>
</evidence>
<dbReference type="Pfam" id="PF18392">
    <property type="entry name" value="CSN7a_helixI"/>
    <property type="match status" value="1"/>
</dbReference>
<evidence type="ECO:0000313" key="10">
    <source>
        <dbReference type="EMBL" id="KAG5681058.1"/>
    </source>
</evidence>
<keyword evidence="7" id="KW-0175">Coiled coil</keyword>
<dbReference type="PANTHER" id="PTHR15350:SF5">
    <property type="entry name" value="COP9 SIGNALOSOME COMPLEX SUBUNIT 7"/>
    <property type="match status" value="1"/>
</dbReference>
<sequence length="268" mass="31210">MEVSQSIQQSTFDQFQKLIKEHSSNKHEIANSITQILENTSLNTFSEFLQIPEIDELKTGEYEKFHNTLYLFAFGTYRQYLENKEKIIPLTPVMDKKLKHLSILTLATQKKTLPYDELMNELDIKNVRHLEDIIIEAIYAELINGKLDQKNRQLEIDYAVARDIKTENVEEIAHILSDWLKSCESCLNCLQVQIETANSEKAKGLKHKEKLEEQLAEVKKNIKKQSQQQNFDDQDDLKIFVEGAEKNLNKERRGKKAGSSSKAWFKNF</sequence>
<protein>
    <recommendedName>
        <fullName evidence="9">PCI domain-containing protein</fullName>
    </recommendedName>
</protein>
<feature type="coiled-coil region" evidence="7">
    <location>
        <begin position="194"/>
        <end position="228"/>
    </location>
</feature>
<evidence type="ECO:0000259" key="9">
    <source>
        <dbReference type="PROSITE" id="PS50250"/>
    </source>
</evidence>
<dbReference type="Proteomes" id="UP001107558">
    <property type="component" value="Chromosome 1"/>
</dbReference>
<dbReference type="Pfam" id="PF01399">
    <property type="entry name" value="PCI"/>
    <property type="match status" value="1"/>
</dbReference>
<proteinExistence type="inferred from homology"/>
<comment type="caution">
    <text evidence="10">The sequence shown here is derived from an EMBL/GenBank/DDBJ whole genome shotgun (WGS) entry which is preliminary data.</text>
</comment>
<keyword evidence="11" id="KW-1185">Reference proteome</keyword>
<dbReference type="InterPro" id="IPR041481">
    <property type="entry name" value="CSN7_helixI"/>
</dbReference>
<dbReference type="GO" id="GO:0008180">
    <property type="term" value="C:COP9 signalosome"/>
    <property type="evidence" value="ECO:0007669"/>
    <property type="project" value="UniProtKB-KW"/>
</dbReference>
<keyword evidence="6" id="KW-0539">Nucleus</keyword>
<feature type="domain" description="PCI" evidence="9">
    <location>
        <begin position="1"/>
        <end position="161"/>
    </location>
</feature>
<evidence type="ECO:0000313" key="11">
    <source>
        <dbReference type="Proteomes" id="UP001107558"/>
    </source>
</evidence>
<reference evidence="10" key="1">
    <citation type="submission" date="2021-03" db="EMBL/GenBank/DDBJ databases">
        <title>Chromosome level genome of the anhydrobiotic midge Polypedilum vanderplanki.</title>
        <authorList>
            <person name="Yoshida Y."/>
            <person name="Kikawada T."/>
            <person name="Gusev O."/>
        </authorList>
    </citation>
    <scope>NUCLEOTIDE SEQUENCE</scope>
    <source>
        <strain evidence="10">NIAS01</strain>
        <tissue evidence="10">Whole body or cell culture</tissue>
    </source>
</reference>
<keyword evidence="5" id="KW-0736">Signalosome</keyword>
<evidence type="ECO:0000256" key="2">
    <source>
        <dbReference type="ARBA" id="ARBA00004496"/>
    </source>
</evidence>
<keyword evidence="4" id="KW-0963">Cytoplasm</keyword>
<dbReference type="AlphaFoldDB" id="A0A9J6CFW2"/>
<evidence type="ECO:0000256" key="6">
    <source>
        <dbReference type="ARBA" id="ARBA00023242"/>
    </source>
</evidence>
<comment type="subcellular location">
    <subcellularLocation>
        <location evidence="2">Cytoplasm</location>
    </subcellularLocation>
    <subcellularLocation>
        <location evidence="1">Nucleus</location>
    </subcellularLocation>
</comment>
<gene>
    <name evidence="10" type="ORF">PVAND_010524</name>
</gene>
<dbReference type="GO" id="GO:0005737">
    <property type="term" value="C:cytoplasm"/>
    <property type="evidence" value="ECO:0007669"/>
    <property type="project" value="UniProtKB-SubCell"/>
</dbReference>
<evidence type="ECO:0000256" key="5">
    <source>
        <dbReference type="ARBA" id="ARBA00022790"/>
    </source>
</evidence>
<evidence type="ECO:0000256" key="1">
    <source>
        <dbReference type="ARBA" id="ARBA00004123"/>
    </source>
</evidence>
<dbReference type="SMART" id="SM00088">
    <property type="entry name" value="PINT"/>
    <property type="match status" value="1"/>
</dbReference>
<evidence type="ECO:0000256" key="4">
    <source>
        <dbReference type="ARBA" id="ARBA00022490"/>
    </source>
</evidence>
<name>A0A9J6CFW2_POLVA</name>
<dbReference type="InterPro" id="IPR000717">
    <property type="entry name" value="PCI_dom"/>
</dbReference>
<dbReference type="GO" id="GO:0010387">
    <property type="term" value="P:COP9 signalosome assembly"/>
    <property type="evidence" value="ECO:0007669"/>
    <property type="project" value="InterPro"/>
</dbReference>
<feature type="region of interest" description="Disordered" evidence="8">
    <location>
        <begin position="249"/>
        <end position="268"/>
    </location>
</feature>
<dbReference type="PANTHER" id="PTHR15350">
    <property type="entry name" value="COP9 SIGNALOSOME COMPLEX SUBUNIT 7/DENDRITIC CELL PROTEIN GA17"/>
    <property type="match status" value="1"/>
</dbReference>
<dbReference type="PROSITE" id="PS50250">
    <property type="entry name" value="PCI"/>
    <property type="match status" value="1"/>
</dbReference>
<organism evidence="10 11">
    <name type="scientific">Polypedilum vanderplanki</name>
    <name type="common">Sleeping chironomid midge</name>
    <dbReference type="NCBI Taxonomy" id="319348"/>
    <lineage>
        <taxon>Eukaryota</taxon>
        <taxon>Metazoa</taxon>
        <taxon>Ecdysozoa</taxon>
        <taxon>Arthropoda</taxon>
        <taxon>Hexapoda</taxon>
        <taxon>Insecta</taxon>
        <taxon>Pterygota</taxon>
        <taxon>Neoptera</taxon>
        <taxon>Endopterygota</taxon>
        <taxon>Diptera</taxon>
        <taxon>Nematocera</taxon>
        <taxon>Chironomoidea</taxon>
        <taxon>Chironomidae</taxon>
        <taxon>Chironominae</taxon>
        <taxon>Polypedilum</taxon>
        <taxon>Polypedilum</taxon>
    </lineage>
</organism>
<evidence type="ECO:0000256" key="8">
    <source>
        <dbReference type="SAM" id="MobiDB-lite"/>
    </source>
</evidence>
<comment type="similarity">
    <text evidence="3">Belongs to the CSN7/EIF3M family. CSN7 subfamily.</text>
</comment>
<dbReference type="OrthoDB" id="10265275at2759"/>